<feature type="compositionally biased region" description="Polar residues" evidence="2">
    <location>
        <begin position="245"/>
        <end position="257"/>
    </location>
</feature>
<sequence length="263" mass="28701">MTNPTETTSRPEFTNSLVITFTTYSEEAANKLYTLLSKHGQLSDFCRLKSFERCLAVFNSTSSAIAAKRALHGSIIAPNNKINLNFSMHTTTDATAANNHLLVPEREKLMLISPPGSPSIGWVQDVERSPNKKNMDKDLLKAIKALDGSTFTIDLAEVASITSIDSNDSIESVPFFALDSPSDKQLCLDSSTNSDADSLHLNQNSIEIISKENTMTSPLATDAPYPVIRIDTSTLDSDSDNSFSHSKINSRQPTPISKTPFPT</sequence>
<proteinExistence type="inferred from homology"/>
<comment type="similarity">
    <text evidence="1">Belongs to the RCAN family.</text>
</comment>
<dbReference type="GO" id="GO:0019722">
    <property type="term" value="P:calcium-mediated signaling"/>
    <property type="evidence" value="ECO:0007669"/>
    <property type="project" value="InterPro"/>
</dbReference>
<dbReference type="GO" id="GO:0008597">
    <property type="term" value="F:calcium-dependent protein serine/threonine phosphatase regulator activity"/>
    <property type="evidence" value="ECO:0007669"/>
    <property type="project" value="TreeGrafter"/>
</dbReference>
<organism evidence="3 4">
    <name type="scientific">Smittium simulii</name>
    <dbReference type="NCBI Taxonomy" id="133385"/>
    <lineage>
        <taxon>Eukaryota</taxon>
        <taxon>Fungi</taxon>
        <taxon>Fungi incertae sedis</taxon>
        <taxon>Zoopagomycota</taxon>
        <taxon>Kickxellomycotina</taxon>
        <taxon>Harpellomycetes</taxon>
        <taxon>Harpellales</taxon>
        <taxon>Legeriomycetaceae</taxon>
        <taxon>Smittium</taxon>
    </lineage>
</organism>
<feature type="compositionally biased region" description="Low complexity" evidence="2">
    <location>
        <begin position="231"/>
        <end position="244"/>
    </location>
</feature>
<feature type="region of interest" description="Disordered" evidence="2">
    <location>
        <begin position="231"/>
        <end position="263"/>
    </location>
</feature>
<evidence type="ECO:0000313" key="4">
    <source>
        <dbReference type="Proteomes" id="UP000245383"/>
    </source>
</evidence>
<dbReference type="Pfam" id="PF04847">
    <property type="entry name" value="Calcipressin"/>
    <property type="match status" value="1"/>
</dbReference>
<protein>
    <recommendedName>
        <fullName evidence="5">Calcipressin</fullName>
    </recommendedName>
</protein>
<dbReference type="AlphaFoldDB" id="A0A2T9YSP4"/>
<dbReference type="InterPro" id="IPR006931">
    <property type="entry name" value="Calcipressin"/>
</dbReference>
<dbReference type="InterPro" id="IPR035979">
    <property type="entry name" value="RBD_domain_sf"/>
</dbReference>
<accession>A0A2T9YSP4</accession>
<evidence type="ECO:0000256" key="1">
    <source>
        <dbReference type="ARBA" id="ARBA00008209"/>
    </source>
</evidence>
<dbReference type="PANTHER" id="PTHR10300:SF14">
    <property type="entry name" value="PROTEIN SARAH"/>
    <property type="match status" value="1"/>
</dbReference>
<evidence type="ECO:0000256" key="2">
    <source>
        <dbReference type="SAM" id="MobiDB-lite"/>
    </source>
</evidence>
<dbReference type="EMBL" id="MBFR01000059">
    <property type="protein sequence ID" value="PVU95337.1"/>
    <property type="molecule type" value="Genomic_DNA"/>
</dbReference>
<dbReference type="InterPro" id="IPR012677">
    <property type="entry name" value="Nucleotide-bd_a/b_plait_sf"/>
</dbReference>
<evidence type="ECO:0008006" key="5">
    <source>
        <dbReference type="Google" id="ProtNLM"/>
    </source>
</evidence>
<evidence type="ECO:0000313" key="3">
    <source>
        <dbReference type="EMBL" id="PVU95337.1"/>
    </source>
</evidence>
<dbReference type="GO" id="GO:0005737">
    <property type="term" value="C:cytoplasm"/>
    <property type="evidence" value="ECO:0007669"/>
    <property type="project" value="TreeGrafter"/>
</dbReference>
<comment type="caution">
    <text evidence="3">The sequence shown here is derived from an EMBL/GenBank/DDBJ whole genome shotgun (WGS) entry which is preliminary data.</text>
</comment>
<keyword evidence="4" id="KW-1185">Reference proteome</keyword>
<dbReference type="Gene3D" id="3.30.70.330">
    <property type="match status" value="1"/>
</dbReference>
<dbReference type="STRING" id="133385.A0A2T9YSP4"/>
<gene>
    <name evidence="3" type="ORF">BB561_001872</name>
</gene>
<dbReference type="PANTHER" id="PTHR10300">
    <property type="entry name" value="CALCIPRESSIN"/>
    <property type="match status" value="1"/>
</dbReference>
<reference evidence="3 4" key="1">
    <citation type="journal article" date="2018" name="MBio">
        <title>Comparative Genomics Reveals the Core Gene Toolbox for the Fungus-Insect Symbiosis.</title>
        <authorList>
            <person name="Wang Y."/>
            <person name="Stata M."/>
            <person name="Wang W."/>
            <person name="Stajich J.E."/>
            <person name="White M.M."/>
            <person name="Moncalvo J.M."/>
        </authorList>
    </citation>
    <scope>NUCLEOTIDE SEQUENCE [LARGE SCALE GENOMIC DNA]</scope>
    <source>
        <strain evidence="3 4">SWE-8-4</strain>
    </source>
</reference>
<dbReference type="GO" id="GO:0005634">
    <property type="term" value="C:nucleus"/>
    <property type="evidence" value="ECO:0007669"/>
    <property type="project" value="TreeGrafter"/>
</dbReference>
<dbReference type="Proteomes" id="UP000245383">
    <property type="component" value="Unassembled WGS sequence"/>
</dbReference>
<name>A0A2T9YSP4_9FUNG</name>
<dbReference type="GO" id="GO:0003676">
    <property type="term" value="F:nucleic acid binding"/>
    <property type="evidence" value="ECO:0007669"/>
    <property type="project" value="InterPro"/>
</dbReference>
<dbReference type="SUPFAM" id="SSF54928">
    <property type="entry name" value="RNA-binding domain, RBD"/>
    <property type="match status" value="1"/>
</dbReference>
<dbReference type="OrthoDB" id="17212at2759"/>